<proteinExistence type="predicted"/>
<dbReference type="AlphaFoldDB" id="A0AA39MHI8"/>
<name>A0AA39MHI8_ARMTA</name>
<dbReference type="InterPro" id="IPR051681">
    <property type="entry name" value="Ser/Thr_Kinases-Pseudokinases"/>
</dbReference>
<keyword evidence="2" id="KW-0418">Kinase</keyword>
<dbReference type="InterPro" id="IPR000719">
    <property type="entry name" value="Prot_kinase_dom"/>
</dbReference>
<dbReference type="InterPro" id="IPR001245">
    <property type="entry name" value="Ser-Thr/Tyr_kinase_cat_dom"/>
</dbReference>
<dbReference type="Gene3D" id="1.10.510.10">
    <property type="entry name" value="Transferase(Phosphotransferase) domain 1"/>
    <property type="match status" value="1"/>
</dbReference>
<evidence type="ECO:0000313" key="2">
    <source>
        <dbReference type="EMBL" id="KAK0434552.1"/>
    </source>
</evidence>
<dbReference type="Proteomes" id="UP001175211">
    <property type="component" value="Unassembled WGS sequence"/>
</dbReference>
<dbReference type="PROSITE" id="PS00108">
    <property type="entry name" value="PROTEIN_KINASE_ST"/>
    <property type="match status" value="1"/>
</dbReference>
<keyword evidence="3" id="KW-1185">Reference proteome</keyword>
<dbReference type="Pfam" id="PF07714">
    <property type="entry name" value="PK_Tyr_Ser-Thr"/>
    <property type="match status" value="1"/>
</dbReference>
<accession>A0AA39MHI8</accession>
<dbReference type="PANTHER" id="PTHR44329">
    <property type="entry name" value="SERINE/THREONINE-PROTEIN KINASE TNNI3K-RELATED"/>
    <property type="match status" value="1"/>
</dbReference>
<feature type="domain" description="Protein kinase" evidence="1">
    <location>
        <begin position="276"/>
        <end position="599"/>
    </location>
</feature>
<dbReference type="SUPFAM" id="SSF56112">
    <property type="entry name" value="Protein kinase-like (PK-like)"/>
    <property type="match status" value="1"/>
</dbReference>
<comment type="caution">
    <text evidence="2">The sequence shown here is derived from an EMBL/GenBank/DDBJ whole genome shotgun (WGS) entry which is preliminary data.</text>
</comment>
<evidence type="ECO:0000313" key="3">
    <source>
        <dbReference type="Proteomes" id="UP001175211"/>
    </source>
</evidence>
<evidence type="ECO:0000259" key="1">
    <source>
        <dbReference type="PROSITE" id="PS50011"/>
    </source>
</evidence>
<dbReference type="InterPro" id="IPR011009">
    <property type="entry name" value="Kinase-like_dom_sf"/>
</dbReference>
<dbReference type="EMBL" id="JAUEPS010000183">
    <property type="protein sequence ID" value="KAK0434552.1"/>
    <property type="molecule type" value="Genomic_DNA"/>
</dbReference>
<keyword evidence="2" id="KW-0808">Transferase</keyword>
<dbReference type="GO" id="GO:0004674">
    <property type="term" value="F:protein serine/threonine kinase activity"/>
    <property type="evidence" value="ECO:0007669"/>
    <property type="project" value="TreeGrafter"/>
</dbReference>
<dbReference type="SMART" id="SM00220">
    <property type="entry name" value="S_TKc"/>
    <property type="match status" value="1"/>
</dbReference>
<dbReference type="GO" id="GO:0005524">
    <property type="term" value="F:ATP binding"/>
    <property type="evidence" value="ECO:0007669"/>
    <property type="project" value="InterPro"/>
</dbReference>
<dbReference type="RefSeq" id="XP_060321776.1">
    <property type="nucleotide sequence ID" value="XM_060470629.1"/>
</dbReference>
<gene>
    <name evidence="2" type="ORF">EV420DRAFT_1488599</name>
</gene>
<reference evidence="2" key="1">
    <citation type="submission" date="2023-06" db="EMBL/GenBank/DDBJ databases">
        <authorList>
            <consortium name="Lawrence Berkeley National Laboratory"/>
            <person name="Ahrendt S."/>
            <person name="Sahu N."/>
            <person name="Indic B."/>
            <person name="Wong-Bajracharya J."/>
            <person name="Merenyi Z."/>
            <person name="Ke H.-M."/>
            <person name="Monk M."/>
            <person name="Kocsube S."/>
            <person name="Drula E."/>
            <person name="Lipzen A."/>
            <person name="Balint B."/>
            <person name="Henrissat B."/>
            <person name="Andreopoulos B."/>
            <person name="Martin F.M."/>
            <person name="Harder C.B."/>
            <person name="Rigling D."/>
            <person name="Ford K.L."/>
            <person name="Foster G.D."/>
            <person name="Pangilinan J."/>
            <person name="Papanicolaou A."/>
            <person name="Barry K."/>
            <person name="LaButti K."/>
            <person name="Viragh M."/>
            <person name="Koriabine M."/>
            <person name="Yan M."/>
            <person name="Riley R."/>
            <person name="Champramary S."/>
            <person name="Plett K.L."/>
            <person name="Tsai I.J."/>
            <person name="Slot J."/>
            <person name="Sipos G."/>
            <person name="Plett J."/>
            <person name="Nagy L.G."/>
            <person name="Grigoriev I.V."/>
        </authorList>
    </citation>
    <scope>NUCLEOTIDE SEQUENCE</scope>
    <source>
        <strain evidence="2">CCBAS 213</strain>
    </source>
</reference>
<organism evidence="2 3">
    <name type="scientific">Armillaria tabescens</name>
    <name type="common">Ringless honey mushroom</name>
    <name type="synonym">Agaricus tabescens</name>
    <dbReference type="NCBI Taxonomy" id="1929756"/>
    <lineage>
        <taxon>Eukaryota</taxon>
        <taxon>Fungi</taxon>
        <taxon>Dikarya</taxon>
        <taxon>Basidiomycota</taxon>
        <taxon>Agaricomycotina</taxon>
        <taxon>Agaricomycetes</taxon>
        <taxon>Agaricomycetidae</taxon>
        <taxon>Agaricales</taxon>
        <taxon>Marasmiineae</taxon>
        <taxon>Physalacriaceae</taxon>
        <taxon>Desarmillaria</taxon>
    </lineage>
</organism>
<dbReference type="InterPro" id="IPR008271">
    <property type="entry name" value="Ser/Thr_kinase_AS"/>
</dbReference>
<sequence>MHNFMRRCLIRRAVHLRGPTSGPRTHASGLPIQFRGNYHGDLRHGENATCKLMSVETKLLLSDRRWSCALAMGMSVTIAHYFPKFLRNFWTLNAYDVYTNELTEVNLDGFDSDVSVFQDLIREELLYSETQCALADAEACFAKLQCRAEEILTEIIRAIRLPKPEGIVPSTLKLSIGFYITPEQTINWMSRRTGIYSPKCNFTTWEVDDTPISQDVIENAIDIYCWDVAEGSEIFVGVTADENAEFLLSDACYGTLDENFGLDTGEENVDLCNFFFPILPTVAVYILGTITRSSHLRPAQIVLDRESEIDVHLRNAMILSAATTYEPIFTKVILFFPLLHHALDLVGMWWIEWRRRTRAVAVKFFRRVMVQNVKEKLYKRLQAEVLTWHHLCHRNVSQLYGIVQTEMSVGMVSAWCEHGTIKHYLKSVNPKANRMKLPIHDFKPPIVHGDLKGGNILIDYQGYAIITDFGLSKVMSDFSTSDGILCSSFFAGTMRWMAPEMILALVDDESEAKVPRVTTASDVYAFGSVCLEIMTGALPYPCRKHDPGVMIDIMRGIKPSRGAPTPDSEAFSMLLDACWRQEAALRPKMGEVLKCLIRMDDHAGNEKIVRFAYVIVSL</sequence>
<dbReference type="GeneID" id="85354177"/>
<dbReference type="PROSITE" id="PS50011">
    <property type="entry name" value="PROTEIN_KINASE_DOM"/>
    <property type="match status" value="1"/>
</dbReference>
<protein>
    <submittedName>
        <fullName evidence="2">Kinase-like domain-containing protein</fullName>
    </submittedName>
</protein>